<dbReference type="RefSeq" id="XP_020435312.1">
    <property type="nucleotide sequence ID" value="XM_020574898.1"/>
</dbReference>
<dbReference type="FunCoup" id="D3B5P7">
    <property type="interactions" value="805"/>
</dbReference>
<feature type="transmembrane region" description="Helical" evidence="2">
    <location>
        <begin position="182"/>
        <end position="209"/>
    </location>
</feature>
<feature type="compositionally biased region" description="Low complexity" evidence="1">
    <location>
        <begin position="43"/>
        <end position="56"/>
    </location>
</feature>
<name>D3B5P7_HETP5</name>
<keyword evidence="4" id="KW-1185">Reference proteome</keyword>
<dbReference type="Proteomes" id="UP000001396">
    <property type="component" value="Unassembled WGS sequence"/>
</dbReference>
<feature type="region of interest" description="Disordered" evidence="1">
    <location>
        <begin position="1"/>
        <end position="61"/>
    </location>
</feature>
<evidence type="ECO:0000256" key="1">
    <source>
        <dbReference type="SAM" id="MobiDB-lite"/>
    </source>
</evidence>
<keyword evidence="2" id="KW-1133">Transmembrane helix</keyword>
<gene>
    <name evidence="3" type="ORF">PPL_03985</name>
</gene>
<feature type="transmembrane region" description="Helical" evidence="2">
    <location>
        <begin position="138"/>
        <end position="162"/>
    </location>
</feature>
<dbReference type="EMBL" id="ADBJ01000017">
    <property type="protein sequence ID" value="EFA83195.1"/>
    <property type="molecule type" value="Genomic_DNA"/>
</dbReference>
<sequence>MSNPSSPKKEHFENVEINENKEKPSSPVAESSPAKVGESQEASSSNNNDNNNNSNDSNRRKSRLRNMSGLSGLMFMIAFIILAFGIAQIAVATQKDDLHVRHTWGILINGIFCVILGLFGLSVVFCPFVAICYKLYAVLNLFVFLEAIVLYIIYSGLVHRYIRKECNGDFGWNSFCYDLEKYLGISLAVFWCFNIFVLPASLITSIALVKANEDDNNDNRSNDSSA</sequence>
<organism evidence="3 4">
    <name type="scientific">Heterostelium pallidum (strain ATCC 26659 / Pp 5 / PN500)</name>
    <name type="common">Cellular slime mold</name>
    <name type="synonym">Polysphondylium pallidum</name>
    <dbReference type="NCBI Taxonomy" id="670386"/>
    <lineage>
        <taxon>Eukaryota</taxon>
        <taxon>Amoebozoa</taxon>
        <taxon>Evosea</taxon>
        <taxon>Eumycetozoa</taxon>
        <taxon>Dictyostelia</taxon>
        <taxon>Acytosteliales</taxon>
        <taxon>Acytosteliaceae</taxon>
        <taxon>Heterostelium</taxon>
    </lineage>
</organism>
<evidence type="ECO:0000313" key="4">
    <source>
        <dbReference type="Proteomes" id="UP000001396"/>
    </source>
</evidence>
<dbReference type="GeneID" id="31359472"/>
<feature type="compositionally biased region" description="Basic and acidic residues" evidence="1">
    <location>
        <begin position="7"/>
        <end position="24"/>
    </location>
</feature>
<comment type="caution">
    <text evidence="3">The sequence shown here is derived from an EMBL/GenBank/DDBJ whole genome shotgun (WGS) entry which is preliminary data.</text>
</comment>
<feature type="transmembrane region" description="Helical" evidence="2">
    <location>
        <begin position="69"/>
        <end position="92"/>
    </location>
</feature>
<protein>
    <recommendedName>
        <fullName evidence="5">MARVEL domain-containing protein</fullName>
    </recommendedName>
</protein>
<reference evidence="3 4" key="1">
    <citation type="journal article" date="2011" name="Genome Res.">
        <title>Phylogeny-wide analysis of social amoeba genomes highlights ancient origins for complex intercellular communication.</title>
        <authorList>
            <person name="Heidel A.J."/>
            <person name="Lawal H.M."/>
            <person name="Felder M."/>
            <person name="Schilde C."/>
            <person name="Helps N.R."/>
            <person name="Tunggal B."/>
            <person name="Rivero F."/>
            <person name="John U."/>
            <person name="Schleicher M."/>
            <person name="Eichinger L."/>
            <person name="Platzer M."/>
            <person name="Noegel A.A."/>
            <person name="Schaap P."/>
            <person name="Gloeckner G."/>
        </authorList>
    </citation>
    <scope>NUCLEOTIDE SEQUENCE [LARGE SCALE GENOMIC DNA]</scope>
    <source>
        <strain evidence="4">ATCC 26659 / Pp 5 / PN500</strain>
    </source>
</reference>
<feature type="transmembrane region" description="Helical" evidence="2">
    <location>
        <begin position="104"/>
        <end position="131"/>
    </location>
</feature>
<dbReference type="OMA" id="QVENAIM"/>
<dbReference type="InParanoid" id="D3B5P7"/>
<keyword evidence="2" id="KW-0472">Membrane</keyword>
<accession>D3B5P7</accession>
<proteinExistence type="predicted"/>
<evidence type="ECO:0008006" key="5">
    <source>
        <dbReference type="Google" id="ProtNLM"/>
    </source>
</evidence>
<keyword evidence="2" id="KW-0812">Transmembrane</keyword>
<evidence type="ECO:0000313" key="3">
    <source>
        <dbReference type="EMBL" id="EFA83195.1"/>
    </source>
</evidence>
<dbReference type="AlphaFoldDB" id="D3B5P7"/>
<evidence type="ECO:0000256" key="2">
    <source>
        <dbReference type="SAM" id="Phobius"/>
    </source>
</evidence>